<evidence type="ECO:0000313" key="2">
    <source>
        <dbReference type="Proteomes" id="UP000502065"/>
    </source>
</evidence>
<accession>A0AAE7B182</accession>
<proteinExistence type="predicted"/>
<evidence type="ECO:0000313" key="1">
    <source>
        <dbReference type="EMBL" id="QKE25533.1"/>
    </source>
</evidence>
<gene>
    <name evidence="1" type="ORF">AAQM_0770</name>
</gene>
<dbReference type="Gene3D" id="2.10.70.10">
    <property type="entry name" value="Complement Module, domain 1"/>
    <property type="match status" value="1"/>
</dbReference>
<name>A0AAE7B182_9BACT</name>
<dbReference type="Pfam" id="PF10636">
    <property type="entry name" value="hemP"/>
    <property type="match status" value="1"/>
</dbReference>
<dbReference type="EMBL" id="CP030944">
    <property type="protein sequence ID" value="QKE25533.1"/>
    <property type="molecule type" value="Genomic_DNA"/>
</dbReference>
<organism evidence="1 2">
    <name type="scientific">Arcobacter aquimarinus</name>
    <dbReference type="NCBI Taxonomy" id="1315211"/>
    <lineage>
        <taxon>Bacteria</taxon>
        <taxon>Pseudomonadati</taxon>
        <taxon>Campylobacterota</taxon>
        <taxon>Epsilonproteobacteria</taxon>
        <taxon>Campylobacterales</taxon>
        <taxon>Arcobacteraceae</taxon>
        <taxon>Arcobacter</taxon>
    </lineage>
</organism>
<dbReference type="InterPro" id="IPR019600">
    <property type="entry name" value="Hemin_uptake_protein_HemP"/>
</dbReference>
<dbReference type="RefSeq" id="WP_129095969.1">
    <property type="nucleotide sequence ID" value="NZ_CBCSAE010000001.1"/>
</dbReference>
<reference evidence="1 2" key="1">
    <citation type="submission" date="2018-07" db="EMBL/GenBank/DDBJ databases">
        <title>Identification of phenol metabolism pathways in Arcobacter.</title>
        <authorList>
            <person name="Miller W.G."/>
            <person name="Yee E."/>
            <person name="Bono J.L."/>
        </authorList>
    </citation>
    <scope>NUCLEOTIDE SEQUENCE [LARGE SCALE GENOMIC DNA]</scope>
    <source>
        <strain evidence="1 2">W63</strain>
    </source>
</reference>
<protein>
    <submittedName>
        <fullName evidence="1">Hemin uptake protein HemP</fullName>
    </submittedName>
</protein>
<dbReference type="KEGG" id="aaqi:AAQM_0770"/>
<sequence length="44" mass="5229">MKDKKDKKIESKIIFQDENIITIVHDGQEYQLRITKANKLILTK</sequence>
<keyword evidence="2" id="KW-1185">Reference proteome</keyword>
<dbReference type="AlphaFoldDB" id="A0AAE7B182"/>
<dbReference type="Proteomes" id="UP000502065">
    <property type="component" value="Chromosome"/>
</dbReference>